<dbReference type="OrthoDB" id="272077at2759"/>
<feature type="compositionally biased region" description="Basic and acidic residues" evidence="2">
    <location>
        <begin position="245"/>
        <end position="258"/>
    </location>
</feature>
<feature type="compositionally biased region" description="Low complexity" evidence="2">
    <location>
        <begin position="262"/>
        <end position="286"/>
    </location>
</feature>
<feature type="region of interest" description="Disordered" evidence="2">
    <location>
        <begin position="92"/>
        <end position="156"/>
    </location>
</feature>
<organism evidence="3">
    <name type="scientific">Absidia glauca</name>
    <name type="common">Pin mould</name>
    <dbReference type="NCBI Taxonomy" id="4829"/>
    <lineage>
        <taxon>Eukaryota</taxon>
        <taxon>Fungi</taxon>
        <taxon>Fungi incertae sedis</taxon>
        <taxon>Mucoromycota</taxon>
        <taxon>Mucoromycotina</taxon>
        <taxon>Mucoromycetes</taxon>
        <taxon>Mucorales</taxon>
        <taxon>Cunninghamellaceae</taxon>
        <taxon>Absidia</taxon>
    </lineage>
</organism>
<dbReference type="PANTHER" id="PTHR46430">
    <property type="entry name" value="PROTEIN SKT5-RELATED"/>
    <property type="match status" value="1"/>
</dbReference>
<feature type="region of interest" description="Disordered" evidence="2">
    <location>
        <begin position="412"/>
        <end position="431"/>
    </location>
</feature>
<evidence type="ECO:0000256" key="2">
    <source>
        <dbReference type="SAM" id="MobiDB-lite"/>
    </source>
</evidence>
<feature type="compositionally biased region" description="Polar residues" evidence="2">
    <location>
        <begin position="319"/>
        <end position="331"/>
    </location>
</feature>
<feature type="region of interest" description="Disordered" evidence="2">
    <location>
        <begin position="187"/>
        <end position="288"/>
    </location>
</feature>
<feature type="compositionally biased region" description="Basic and acidic residues" evidence="2">
    <location>
        <begin position="106"/>
        <end position="122"/>
    </location>
</feature>
<keyword evidence="4" id="KW-1185">Reference proteome</keyword>
<feature type="compositionally biased region" description="Polar residues" evidence="2">
    <location>
        <begin position="92"/>
        <end position="105"/>
    </location>
</feature>
<feature type="compositionally biased region" description="Polar residues" evidence="2">
    <location>
        <begin position="414"/>
        <end position="426"/>
    </location>
</feature>
<dbReference type="EMBL" id="LT554760">
    <property type="protein sequence ID" value="SAM07596.1"/>
    <property type="molecule type" value="Genomic_DNA"/>
</dbReference>
<keyword evidence="1" id="KW-0677">Repeat</keyword>
<dbReference type="AlphaFoldDB" id="A0A168RZG1"/>
<feature type="region of interest" description="Disordered" evidence="2">
    <location>
        <begin position="1"/>
        <end position="43"/>
    </location>
</feature>
<dbReference type="InParanoid" id="A0A168RZG1"/>
<proteinExistence type="predicted"/>
<feature type="compositionally biased region" description="Polar residues" evidence="2">
    <location>
        <begin position="188"/>
        <end position="199"/>
    </location>
</feature>
<dbReference type="InterPro" id="IPR051726">
    <property type="entry name" value="Chitin_Synth_Reg"/>
</dbReference>
<evidence type="ECO:0000313" key="3">
    <source>
        <dbReference type="EMBL" id="SAM07596.1"/>
    </source>
</evidence>
<gene>
    <name evidence="3" type="primary">ABSGL_13239.1 scaffold 13659</name>
</gene>
<feature type="compositionally biased region" description="Low complexity" evidence="2">
    <location>
        <begin position="22"/>
        <end position="32"/>
    </location>
</feature>
<protein>
    <submittedName>
        <fullName evidence="3">Uncharacterized protein</fullName>
    </submittedName>
</protein>
<evidence type="ECO:0000256" key="1">
    <source>
        <dbReference type="ARBA" id="ARBA00022737"/>
    </source>
</evidence>
<feature type="compositionally biased region" description="Polar residues" evidence="2">
    <location>
        <begin position="139"/>
        <end position="156"/>
    </location>
</feature>
<name>A0A168RZG1_ABSGL</name>
<sequence length="541" mass="60452">MALYSPKIKTDLASKHHKASTPLPLDLSPSSSDSEDDSDQPVLRFQVVNPDTDIEHITTSTAAASNTFQESSIVYNKSPIILPADPYVMGASSSPTMHNHHSTAGTEDKTVPPVLDHSDKKPTAASSSLEPLSRRHSKTLNSESSTPVASAQQQRSNVYPIPEVVEYQPHHSRASIIEPLTTCAKQRPLTNKSSISTVRQMEPPRLIIPPAPSWSPPKPTKTSNSNNNNKPDSVIRSTSLSSIPKCDKTLEPTDDASKDQTQYNYHHPQQQLHHQQEYYSSQQQDYHQPDQHYHQVYNPYQQQDYYQTQHQPHYMDHYQSPSNSSMNDNNESVAGTSVTSTSPTTSCFLPLKPSSAQAHPPSKYSRASYSLANNQGAIKLYREMAEKTKDTTIQLSYAKYLLEMAELYHHQDQHPLSPTASSSSGDNPGIHKKKAALEQEGIRWIRRLSKKGVGEAAFMEARWMETQQYGFKTRHAYKIDAKYGIAAQAGVPEAAYRLAVRQEAAMTATPLDTFRLYQRAADLKCIEAIYVSGDTFFLSFF</sequence>
<reference evidence="3" key="1">
    <citation type="submission" date="2016-04" db="EMBL/GenBank/DDBJ databases">
        <authorList>
            <person name="Evans L.H."/>
            <person name="Alamgir A."/>
            <person name="Owens N."/>
            <person name="Weber N.D."/>
            <person name="Virtaneva K."/>
            <person name="Barbian K."/>
            <person name="Babar A."/>
            <person name="Rosenke K."/>
        </authorList>
    </citation>
    <scope>NUCLEOTIDE SEQUENCE [LARGE SCALE GENOMIC DNA]</scope>
    <source>
        <strain evidence="3">CBS 101.48</strain>
    </source>
</reference>
<feature type="compositionally biased region" description="Low complexity" evidence="2">
    <location>
        <begin position="220"/>
        <end position="232"/>
    </location>
</feature>
<feature type="region of interest" description="Disordered" evidence="2">
    <location>
        <begin position="314"/>
        <end position="340"/>
    </location>
</feature>
<evidence type="ECO:0000313" key="4">
    <source>
        <dbReference type="Proteomes" id="UP000078561"/>
    </source>
</evidence>
<feature type="compositionally biased region" description="Pro residues" evidence="2">
    <location>
        <begin position="206"/>
        <end position="219"/>
    </location>
</feature>
<dbReference type="STRING" id="4829.A0A168RZG1"/>
<accession>A0A168RZG1</accession>
<dbReference type="Proteomes" id="UP000078561">
    <property type="component" value="Unassembled WGS sequence"/>
</dbReference>